<dbReference type="InterPro" id="IPR007560">
    <property type="entry name" value="Restrct_endonuc_IV_Mrr"/>
</dbReference>
<name>A0ABV9HW18_9FLAO</name>
<dbReference type="EC" id="3.1.21.-" evidence="2"/>
<sequence length="175" mass="20766">MDRINFIEIAGWEDFEDLVAEYFRETQVLEDNNLTEVVVEPTGKGPDGGRDILLKFRINDSIVPFERKWVVQCKFWESLHKSDLDKINIPTLIEEYNADGYLMICKNSVSSGITETFEKLRNNCRRNFEYEIWNGSVFRQKLYKTTMLHEHYFPRFFDYKSQKANSVDLKNILSQ</sequence>
<dbReference type="GO" id="GO:0016787">
    <property type="term" value="F:hydrolase activity"/>
    <property type="evidence" value="ECO:0007669"/>
    <property type="project" value="UniProtKB-KW"/>
</dbReference>
<evidence type="ECO:0000313" key="2">
    <source>
        <dbReference type="EMBL" id="MFC4634073.1"/>
    </source>
</evidence>
<evidence type="ECO:0000259" key="1">
    <source>
        <dbReference type="Pfam" id="PF04471"/>
    </source>
</evidence>
<feature type="domain" description="Restriction endonuclease type IV Mrr" evidence="1">
    <location>
        <begin position="11"/>
        <end position="110"/>
    </location>
</feature>
<accession>A0ABV9HW18</accession>
<keyword evidence="2" id="KW-0255">Endonuclease</keyword>
<dbReference type="Gene3D" id="3.40.1350.10">
    <property type="match status" value="1"/>
</dbReference>
<dbReference type="RefSeq" id="WP_379978297.1">
    <property type="nucleotide sequence ID" value="NZ_JBHSFV010000004.1"/>
</dbReference>
<reference evidence="3" key="1">
    <citation type="journal article" date="2019" name="Int. J. Syst. Evol. Microbiol.">
        <title>The Global Catalogue of Microorganisms (GCM) 10K type strain sequencing project: providing services to taxonomists for standard genome sequencing and annotation.</title>
        <authorList>
            <consortium name="The Broad Institute Genomics Platform"/>
            <consortium name="The Broad Institute Genome Sequencing Center for Infectious Disease"/>
            <person name="Wu L."/>
            <person name="Ma J."/>
        </authorList>
    </citation>
    <scope>NUCLEOTIDE SEQUENCE [LARGE SCALE GENOMIC DNA]</scope>
    <source>
        <strain evidence="3">YJ-61-S</strain>
    </source>
</reference>
<dbReference type="Pfam" id="PF04471">
    <property type="entry name" value="Mrr_cat"/>
    <property type="match status" value="1"/>
</dbReference>
<comment type="caution">
    <text evidence="2">The sequence shown here is derived from an EMBL/GenBank/DDBJ whole genome shotgun (WGS) entry which is preliminary data.</text>
</comment>
<proteinExistence type="predicted"/>
<evidence type="ECO:0000313" key="3">
    <source>
        <dbReference type="Proteomes" id="UP001596043"/>
    </source>
</evidence>
<dbReference type="GO" id="GO:0004519">
    <property type="term" value="F:endonuclease activity"/>
    <property type="evidence" value="ECO:0007669"/>
    <property type="project" value="UniProtKB-KW"/>
</dbReference>
<gene>
    <name evidence="2" type="ORF">ACFO3O_09150</name>
</gene>
<dbReference type="InterPro" id="IPR011335">
    <property type="entry name" value="Restrct_endonuc-II-like"/>
</dbReference>
<organism evidence="2 3">
    <name type="scientific">Dokdonia ponticola</name>
    <dbReference type="NCBI Taxonomy" id="2041041"/>
    <lineage>
        <taxon>Bacteria</taxon>
        <taxon>Pseudomonadati</taxon>
        <taxon>Bacteroidota</taxon>
        <taxon>Flavobacteriia</taxon>
        <taxon>Flavobacteriales</taxon>
        <taxon>Flavobacteriaceae</taxon>
        <taxon>Dokdonia</taxon>
    </lineage>
</organism>
<dbReference type="InterPro" id="IPR011856">
    <property type="entry name" value="tRNA_endonuc-like_dom_sf"/>
</dbReference>
<dbReference type="EMBL" id="JBHSFV010000004">
    <property type="protein sequence ID" value="MFC4634073.1"/>
    <property type="molecule type" value="Genomic_DNA"/>
</dbReference>
<keyword evidence="2" id="KW-0540">Nuclease</keyword>
<dbReference type="Proteomes" id="UP001596043">
    <property type="component" value="Unassembled WGS sequence"/>
</dbReference>
<protein>
    <submittedName>
        <fullName evidence="2">Restriction endonuclease</fullName>
        <ecNumber evidence="2">3.1.21.-</ecNumber>
    </submittedName>
</protein>
<keyword evidence="2" id="KW-0378">Hydrolase</keyword>
<keyword evidence="3" id="KW-1185">Reference proteome</keyword>
<dbReference type="SUPFAM" id="SSF52980">
    <property type="entry name" value="Restriction endonuclease-like"/>
    <property type="match status" value="1"/>
</dbReference>